<evidence type="ECO:0000313" key="2">
    <source>
        <dbReference type="Proteomes" id="UP000769766"/>
    </source>
</evidence>
<dbReference type="AlphaFoldDB" id="A0A932CQ84"/>
<sequence>MSDIDTGLFLKFNNAEKIFSDTFRQAKKSIILQDKEEFLESMGEYITEKHKLSPEEANDYADLLFRIWEEKSFSSITAFDQEMTGLKKQLFKKED</sequence>
<dbReference type="EMBL" id="JACPRF010000316">
    <property type="protein sequence ID" value="MBI2877276.1"/>
    <property type="molecule type" value="Genomic_DNA"/>
</dbReference>
<accession>A0A932CQ84</accession>
<gene>
    <name evidence="1" type="ORF">HYY20_10375</name>
</gene>
<name>A0A932CQ84_UNCTE</name>
<evidence type="ECO:0000313" key="1">
    <source>
        <dbReference type="EMBL" id="MBI2877276.1"/>
    </source>
</evidence>
<comment type="caution">
    <text evidence="1">The sequence shown here is derived from an EMBL/GenBank/DDBJ whole genome shotgun (WGS) entry which is preliminary data.</text>
</comment>
<protein>
    <submittedName>
        <fullName evidence="1">Uncharacterized protein</fullName>
    </submittedName>
</protein>
<reference evidence="1" key="1">
    <citation type="submission" date="2020-07" db="EMBL/GenBank/DDBJ databases">
        <title>Huge and variable diversity of episymbiotic CPR bacteria and DPANN archaea in groundwater ecosystems.</title>
        <authorList>
            <person name="He C.Y."/>
            <person name="Keren R."/>
            <person name="Whittaker M."/>
            <person name="Farag I.F."/>
            <person name="Doudna J."/>
            <person name="Cate J.H.D."/>
            <person name="Banfield J.F."/>
        </authorList>
    </citation>
    <scope>NUCLEOTIDE SEQUENCE</scope>
    <source>
        <strain evidence="1">NC_groundwater_672_Ag_B-0.1um_62_36</strain>
    </source>
</reference>
<proteinExistence type="predicted"/>
<dbReference type="Proteomes" id="UP000769766">
    <property type="component" value="Unassembled WGS sequence"/>
</dbReference>
<organism evidence="1 2">
    <name type="scientific">Tectimicrobiota bacterium</name>
    <dbReference type="NCBI Taxonomy" id="2528274"/>
    <lineage>
        <taxon>Bacteria</taxon>
        <taxon>Pseudomonadati</taxon>
        <taxon>Nitrospinota/Tectimicrobiota group</taxon>
        <taxon>Candidatus Tectimicrobiota</taxon>
    </lineage>
</organism>